<gene>
    <name evidence="2 3" type="ORF">Bm7847</name>
    <name evidence="2" type="ORF">BM_Bm7847</name>
</gene>
<dbReference type="AlphaFoldDB" id="A0A1I9GBQ3"/>
<evidence type="ECO:0000313" key="2">
    <source>
        <dbReference type="EMBL" id="CRZ21817.1"/>
    </source>
</evidence>
<feature type="compositionally biased region" description="Basic residues" evidence="1">
    <location>
        <begin position="102"/>
        <end position="122"/>
    </location>
</feature>
<reference evidence="2" key="2">
    <citation type="submission" date="2012-12" db="EMBL/GenBank/DDBJ databases">
        <authorList>
            <consortium name="WormBase Consortium"/>
            <person name="Ghedin E."/>
            <person name="Paulini M."/>
        </authorList>
    </citation>
    <scope>NUCLEOTIDE SEQUENCE</scope>
    <source>
        <strain evidence="2">FR3</strain>
    </source>
</reference>
<accession>A0A1I9GBQ3</accession>
<evidence type="ECO:0000313" key="3">
    <source>
        <dbReference type="WormBase" id="Bm7847"/>
    </source>
</evidence>
<evidence type="ECO:0000256" key="1">
    <source>
        <dbReference type="SAM" id="MobiDB-lite"/>
    </source>
</evidence>
<sequence>MPCHGLRSRFRSRTRGSRSRSAVKKRYTRYSSRSLVRAYQRSRRYRTPSSMLYRLYRMTDSESKRSTPRRSRSRLRRSSPRKSRRSRSRSRRLTVLRSRSSPYRRRRIPRQFSPRRRRRRFTSVRQRQPRQTPSIEWLMRGR</sequence>
<organism evidence="2">
    <name type="scientific">Brugia malayi</name>
    <name type="common">Filarial nematode worm</name>
    <dbReference type="NCBI Taxonomy" id="6279"/>
    <lineage>
        <taxon>Eukaryota</taxon>
        <taxon>Metazoa</taxon>
        <taxon>Ecdysozoa</taxon>
        <taxon>Nematoda</taxon>
        <taxon>Chromadorea</taxon>
        <taxon>Rhabditida</taxon>
        <taxon>Spirurina</taxon>
        <taxon>Spiruromorpha</taxon>
        <taxon>Filarioidea</taxon>
        <taxon>Onchocercidae</taxon>
        <taxon>Brugia</taxon>
    </lineage>
</organism>
<feature type="region of interest" description="Disordered" evidence="1">
    <location>
        <begin position="1"/>
        <end position="142"/>
    </location>
</feature>
<feature type="compositionally biased region" description="Basic residues" evidence="1">
    <location>
        <begin position="66"/>
        <end position="94"/>
    </location>
</feature>
<dbReference type="OMA" id="MPCHGLR"/>
<protein>
    <submittedName>
        <fullName evidence="2">Bm7847</fullName>
    </submittedName>
</protein>
<dbReference type="WormBase" id="Bm7847">
    <property type="protein sequence ID" value="BM43861"/>
    <property type="gene ID" value="WBGene00228108"/>
</dbReference>
<dbReference type="EMBL" id="LN854905">
    <property type="protein sequence ID" value="CRZ21817.1"/>
    <property type="molecule type" value="Genomic_DNA"/>
</dbReference>
<proteinExistence type="predicted"/>
<name>A0A1I9GBQ3_BRUMA</name>
<reference evidence="2" key="1">
    <citation type="journal article" date="2007" name="Science">
        <title>Draft genome of the filarial nematode parasite Brugia malayi.</title>
        <authorList>
            <person name="Ghedin E."/>
            <person name="Wang S."/>
            <person name="Spiro D."/>
            <person name="Caler E."/>
            <person name="Zhao Q."/>
            <person name="Crabtree J."/>
            <person name="Allen J.E."/>
            <person name="Delcher A.L."/>
            <person name="Guiliano D.B."/>
            <person name="Miranda-Saavedra D."/>
            <person name="Angiuoli S.V."/>
            <person name="Creasy T."/>
            <person name="Amedeo P."/>
            <person name="Haas B."/>
            <person name="El-Sayed N.M."/>
            <person name="Wortman J.R."/>
            <person name="Feldblyum T."/>
            <person name="Tallon L."/>
            <person name="Schatz M."/>
            <person name="Shumway M."/>
            <person name="Koo H."/>
            <person name="Salzberg S.L."/>
            <person name="Schobel S."/>
            <person name="Pertea M."/>
            <person name="Pop M."/>
            <person name="White O."/>
            <person name="Barton G.J."/>
            <person name="Carlow C.K."/>
            <person name="Crawford M.J."/>
            <person name="Daub J."/>
            <person name="Dimmic M.W."/>
            <person name="Estes C.F."/>
            <person name="Foster J.M."/>
            <person name="Ganatra M."/>
            <person name="Gregory W.F."/>
            <person name="Johnson N.M."/>
            <person name="Jin J."/>
            <person name="Komuniecki R."/>
            <person name="Korf I."/>
            <person name="Kumar S."/>
            <person name="Laney S."/>
            <person name="Li B.W."/>
            <person name="Li W."/>
            <person name="Lindblom T.H."/>
            <person name="Lustigman S."/>
            <person name="Ma D."/>
            <person name="Maina C.V."/>
            <person name="Martin D.M."/>
            <person name="McCarter J.P."/>
            <person name="McReynolds L."/>
            <person name="Mitreva M."/>
            <person name="Nutman T.B."/>
            <person name="Parkinson J."/>
            <person name="Peregrin-Alvarez J.M."/>
            <person name="Poole C."/>
            <person name="Ren Q."/>
            <person name="Saunders L."/>
            <person name="Sluder A.E."/>
            <person name="Smith K."/>
            <person name="Stanke M."/>
            <person name="Unnasch T.R."/>
            <person name="Ware J."/>
            <person name="Wei A.D."/>
            <person name="Weil G."/>
            <person name="Williams D.J."/>
            <person name="Zhang Y."/>
            <person name="Williams S.A."/>
            <person name="Fraser-Liggett C."/>
            <person name="Slatko B."/>
            <person name="Blaxter M.L."/>
            <person name="Scott A.L."/>
        </authorList>
    </citation>
    <scope>NUCLEOTIDE SEQUENCE</scope>
    <source>
        <strain evidence="2">FR3</strain>
    </source>
</reference>
<feature type="compositionally biased region" description="Basic residues" evidence="1">
    <location>
        <begin position="1"/>
        <end position="28"/>
    </location>
</feature>